<sequence>MSNRDNSDKPFPCTIGSCKQRFTNADHLQVHCLKHEMSLKSLDTPIINDTTPTPTRFLKNESAAEDALFTDLVPPTNPFDVEFKKASEKRRMSQDALSSVKTTSLLDTPDPKTVDSDSGLDSEPILETVEEDNQAGVGLPVVTSTTAEHQVTEVLESPLESTFPSHGHQTVDIPVTESVPTEITTIIEPEKYEPPMPLKIATTMQQSQPQLQPQPQPPEISQQRDTKLAYLVSTAPPTSSPTQTITPLQTQANSLQSIVNSLPSNITTPLLIKLPDGQQIRVVPSIVANPSAHVPVATSANQSGSKKSSKPAVEPTITGTGGKSAVKEILKSTLLSNQSHGNMNVMARAVEVVSKREEQEKILRPDNSVTVVAPGGEKVEPGSIHPGTKRRSSDEEDPEVKRQKFLERNRAAAMRCREKKKQWVNNLESKAENLTVTNVKLNNEVLKLKNEVAQLKQLLLAHKDCPVTQMQQRQSQNWQVFHAINESEEEKSSLQAVNSNAATNTSTSQISTTNSHDKVNNLTVIAPT</sequence>
<organism evidence="9 10">
    <name type="scientific">Holothuria leucospilota</name>
    <name type="common">Black long sea cucumber</name>
    <name type="synonym">Mertensiothuria leucospilota</name>
    <dbReference type="NCBI Taxonomy" id="206669"/>
    <lineage>
        <taxon>Eukaryota</taxon>
        <taxon>Metazoa</taxon>
        <taxon>Echinodermata</taxon>
        <taxon>Eleutherozoa</taxon>
        <taxon>Echinozoa</taxon>
        <taxon>Holothuroidea</taxon>
        <taxon>Aspidochirotacea</taxon>
        <taxon>Aspidochirotida</taxon>
        <taxon>Holothuriidae</taxon>
        <taxon>Holothuria</taxon>
    </lineage>
</organism>
<dbReference type="FunFam" id="1.20.5.170:FF:000010">
    <property type="entry name" value="Cyclic AMP-dependent transcription factor ATF-2"/>
    <property type="match status" value="1"/>
</dbReference>
<dbReference type="OrthoDB" id="295274at2759"/>
<dbReference type="InterPro" id="IPR046347">
    <property type="entry name" value="bZIP_sf"/>
</dbReference>
<evidence type="ECO:0000256" key="7">
    <source>
        <dbReference type="SAM" id="MobiDB-lite"/>
    </source>
</evidence>
<keyword evidence="6" id="KW-0175">Coiled coil</keyword>
<evidence type="ECO:0000259" key="8">
    <source>
        <dbReference type="PROSITE" id="PS50217"/>
    </source>
</evidence>
<dbReference type="AlphaFoldDB" id="A0A9Q1BZJ3"/>
<evidence type="ECO:0000256" key="4">
    <source>
        <dbReference type="ARBA" id="ARBA00023163"/>
    </source>
</evidence>
<keyword evidence="2" id="KW-0805">Transcription regulation</keyword>
<evidence type="ECO:0000256" key="3">
    <source>
        <dbReference type="ARBA" id="ARBA00023125"/>
    </source>
</evidence>
<reference evidence="9" key="1">
    <citation type="submission" date="2021-10" db="EMBL/GenBank/DDBJ databases">
        <title>Tropical sea cucumber genome reveals ecological adaptation and Cuvierian tubules defense mechanism.</title>
        <authorList>
            <person name="Chen T."/>
        </authorList>
    </citation>
    <scope>NUCLEOTIDE SEQUENCE</scope>
    <source>
        <strain evidence="9">Nanhai2018</strain>
        <tissue evidence="9">Muscle</tissue>
    </source>
</reference>
<feature type="region of interest" description="Disordered" evidence="7">
    <location>
        <begin position="297"/>
        <end position="324"/>
    </location>
</feature>
<dbReference type="Gene3D" id="3.30.160.60">
    <property type="entry name" value="Classic Zinc Finger"/>
    <property type="match status" value="1"/>
</dbReference>
<dbReference type="InterPro" id="IPR051027">
    <property type="entry name" value="bZIP_transcription_factors"/>
</dbReference>
<accession>A0A9Q1BZJ3</accession>
<dbReference type="PANTHER" id="PTHR19304">
    <property type="entry name" value="CYCLIC-AMP RESPONSE ELEMENT BINDING PROTEIN"/>
    <property type="match status" value="1"/>
</dbReference>
<dbReference type="GO" id="GO:0005634">
    <property type="term" value="C:nucleus"/>
    <property type="evidence" value="ECO:0007669"/>
    <property type="project" value="UniProtKB-SubCell"/>
</dbReference>
<evidence type="ECO:0000256" key="5">
    <source>
        <dbReference type="ARBA" id="ARBA00023242"/>
    </source>
</evidence>
<dbReference type="PROSITE" id="PS00036">
    <property type="entry name" value="BZIP_BASIC"/>
    <property type="match status" value="1"/>
</dbReference>
<name>A0A9Q1BZJ3_HOLLE</name>
<gene>
    <name evidence="9" type="ORF">HOLleu_20217</name>
</gene>
<feature type="region of interest" description="Disordered" evidence="7">
    <location>
        <begin position="489"/>
        <end position="520"/>
    </location>
</feature>
<dbReference type="GO" id="GO:0003700">
    <property type="term" value="F:DNA-binding transcription factor activity"/>
    <property type="evidence" value="ECO:0007669"/>
    <property type="project" value="InterPro"/>
</dbReference>
<evidence type="ECO:0000313" key="9">
    <source>
        <dbReference type="EMBL" id="KAJ8036288.1"/>
    </source>
</evidence>
<keyword evidence="5" id="KW-0539">Nucleus</keyword>
<dbReference type="InterPro" id="IPR004827">
    <property type="entry name" value="bZIP"/>
</dbReference>
<keyword evidence="10" id="KW-1185">Reference proteome</keyword>
<dbReference type="Pfam" id="PF00170">
    <property type="entry name" value="bZIP_1"/>
    <property type="match status" value="1"/>
</dbReference>
<dbReference type="InterPro" id="IPR013087">
    <property type="entry name" value="Znf_C2H2_type"/>
</dbReference>
<comment type="caution">
    <text evidence="9">The sequence shown here is derived from an EMBL/GenBank/DDBJ whole genome shotgun (WGS) entry which is preliminary data.</text>
</comment>
<feature type="region of interest" description="Disordered" evidence="7">
    <location>
        <begin position="87"/>
        <end position="121"/>
    </location>
</feature>
<evidence type="ECO:0000313" key="10">
    <source>
        <dbReference type="Proteomes" id="UP001152320"/>
    </source>
</evidence>
<dbReference type="Proteomes" id="UP001152320">
    <property type="component" value="Chromosome 9"/>
</dbReference>
<dbReference type="PROSITE" id="PS00028">
    <property type="entry name" value="ZINC_FINGER_C2H2_1"/>
    <property type="match status" value="1"/>
</dbReference>
<dbReference type="GO" id="GO:0003677">
    <property type="term" value="F:DNA binding"/>
    <property type="evidence" value="ECO:0007669"/>
    <property type="project" value="UniProtKB-KW"/>
</dbReference>
<feature type="region of interest" description="Disordered" evidence="7">
    <location>
        <begin position="357"/>
        <end position="401"/>
    </location>
</feature>
<feature type="compositionally biased region" description="Low complexity" evidence="7">
    <location>
        <begin position="498"/>
        <end position="514"/>
    </location>
</feature>
<feature type="region of interest" description="Disordered" evidence="7">
    <location>
        <begin position="204"/>
        <end position="223"/>
    </location>
</feature>
<dbReference type="CDD" id="cd14687">
    <property type="entry name" value="bZIP_ATF2"/>
    <property type="match status" value="1"/>
</dbReference>
<dbReference type="Gene3D" id="1.20.5.170">
    <property type="match status" value="1"/>
</dbReference>
<feature type="domain" description="BZIP" evidence="8">
    <location>
        <begin position="399"/>
        <end position="462"/>
    </location>
</feature>
<evidence type="ECO:0000256" key="2">
    <source>
        <dbReference type="ARBA" id="ARBA00023015"/>
    </source>
</evidence>
<dbReference type="PROSITE" id="PS50217">
    <property type="entry name" value="BZIP"/>
    <property type="match status" value="1"/>
</dbReference>
<keyword evidence="3" id="KW-0238">DNA-binding</keyword>
<comment type="subcellular location">
    <subcellularLocation>
        <location evidence="1">Nucleus</location>
    </subcellularLocation>
</comment>
<protein>
    <submittedName>
        <fullName evidence="9">Cyclic AMP-dependent transcription factor ATF-2</fullName>
    </submittedName>
</protein>
<evidence type="ECO:0000256" key="6">
    <source>
        <dbReference type="SAM" id="Coils"/>
    </source>
</evidence>
<dbReference type="SMART" id="SM00338">
    <property type="entry name" value="BRLZ"/>
    <property type="match status" value="1"/>
</dbReference>
<dbReference type="SUPFAM" id="SSF57959">
    <property type="entry name" value="Leucine zipper domain"/>
    <property type="match status" value="1"/>
</dbReference>
<feature type="compositionally biased region" description="Polar residues" evidence="7">
    <location>
        <begin position="95"/>
        <end position="106"/>
    </location>
</feature>
<keyword evidence="4" id="KW-0804">Transcription</keyword>
<dbReference type="EMBL" id="JAIZAY010000009">
    <property type="protein sequence ID" value="KAJ8036288.1"/>
    <property type="molecule type" value="Genomic_DNA"/>
</dbReference>
<proteinExistence type="predicted"/>
<feature type="coiled-coil region" evidence="6">
    <location>
        <begin position="424"/>
        <end position="458"/>
    </location>
</feature>
<evidence type="ECO:0000256" key="1">
    <source>
        <dbReference type="ARBA" id="ARBA00004123"/>
    </source>
</evidence>